<dbReference type="GO" id="GO:0004553">
    <property type="term" value="F:hydrolase activity, hydrolyzing O-glycosyl compounds"/>
    <property type="evidence" value="ECO:0007669"/>
    <property type="project" value="InterPro"/>
</dbReference>
<dbReference type="InterPro" id="IPR017853">
    <property type="entry name" value="GH"/>
</dbReference>
<reference evidence="8" key="1">
    <citation type="submission" date="2022-11" db="UniProtKB">
        <authorList>
            <consortium name="WormBaseParasite"/>
        </authorList>
    </citation>
    <scope>IDENTIFICATION</scope>
</reference>
<dbReference type="AlphaFoldDB" id="A0A915CJJ7"/>
<name>A0A915CJJ7_PARUN</name>
<keyword evidence="7" id="KW-1185">Reference proteome</keyword>
<evidence type="ECO:0000259" key="5">
    <source>
        <dbReference type="Pfam" id="PF01055"/>
    </source>
</evidence>
<evidence type="ECO:0000256" key="1">
    <source>
        <dbReference type="ARBA" id="ARBA00007806"/>
    </source>
</evidence>
<dbReference type="Gene3D" id="2.60.40.1180">
    <property type="entry name" value="Golgi alpha-mannosidase II"/>
    <property type="match status" value="1"/>
</dbReference>
<protein>
    <submittedName>
        <fullName evidence="8">Uncharacterized protein</fullName>
    </submittedName>
</protein>
<evidence type="ECO:0000256" key="3">
    <source>
        <dbReference type="ARBA" id="ARBA00023295"/>
    </source>
</evidence>
<dbReference type="Pfam" id="PF01055">
    <property type="entry name" value="Glyco_hydro_31_2nd"/>
    <property type="match status" value="1"/>
</dbReference>
<dbReference type="SUPFAM" id="SSF51445">
    <property type="entry name" value="(Trans)glycosidases"/>
    <property type="match status" value="1"/>
</dbReference>
<dbReference type="PANTHER" id="PTHR43053:SF4">
    <property type="entry name" value="MYOGENESIS-REGULATING GLYCOSIDASE"/>
    <property type="match status" value="1"/>
</dbReference>
<dbReference type="PANTHER" id="PTHR43053">
    <property type="entry name" value="GLYCOSIDASE FAMILY 31"/>
    <property type="match status" value="1"/>
</dbReference>
<sequence length="171" mass="19637">SILPVVFNFSIHGYHFNLPDIIGGNGYADKELYIRWMQLNQLMVSLQFSYPPWQYDKETDDLFFELMNVRANLIAYLIDACKNSCITNEPVICPMWWLSESVDALSCSDQFVVNNRLIVAPVVKKGVTSRSVFLPEGTWEYALNRQRYCGPIKTVIDAPLIASVPYFIRVD</sequence>
<evidence type="ECO:0000313" key="7">
    <source>
        <dbReference type="Proteomes" id="UP000887569"/>
    </source>
</evidence>
<dbReference type="Proteomes" id="UP000887569">
    <property type="component" value="Unplaced"/>
</dbReference>
<organism evidence="7 8">
    <name type="scientific">Parascaris univalens</name>
    <name type="common">Nematode worm</name>
    <dbReference type="NCBI Taxonomy" id="6257"/>
    <lineage>
        <taxon>Eukaryota</taxon>
        <taxon>Metazoa</taxon>
        <taxon>Ecdysozoa</taxon>
        <taxon>Nematoda</taxon>
        <taxon>Chromadorea</taxon>
        <taxon>Rhabditida</taxon>
        <taxon>Spirurina</taxon>
        <taxon>Ascaridomorpha</taxon>
        <taxon>Ascaridoidea</taxon>
        <taxon>Ascarididae</taxon>
        <taxon>Parascaris</taxon>
    </lineage>
</organism>
<dbReference type="InterPro" id="IPR013780">
    <property type="entry name" value="Glyco_hydro_b"/>
</dbReference>
<evidence type="ECO:0000256" key="2">
    <source>
        <dbReference type="ARBA" id="ARBA00022801"/>
    </source>
</evidence>
<dbReference type="Pfam" id="PF21365">
    <property type="entry name" value="Glyco_hydro_31_3rd"/>
    <property type="match status" value="1"/>
</dbReference>
<dbReference type="InterPro" id="IPR048395">
    <property type="entry name" value="Glyco_hydro_31_C"/>
</dbReference>
<accession>A0A915CJJ7</accession>
<evidence type="ECO:0000259" key="6">
    <source>
        <dbReference type="Pfam" id="PF21365"/>
    </source>
</evidence>
<keyword evidence="2 4" id="KW-0378">Hydrolase</keyword>
<evidence type="ECO:0000313" key="8">
    <source>
        <dbReference type="WBParaSite" id="PgR247_g007_t01"/>
    </source>
</evidence>
<comment type="similarity">
    <text evidence="1 4">Belongs to the glycosyl hydrolase 31 family.</text>
</comment>
<evidence type="ECO:0000256" key="4">
    <source>
        <dbReference type="RuleBase" id="RU361185"/>
    </source>
</evidence>
<dbReference type="GO" id="GO:0005975">
    <property type="term" value="P:carbohydrate metabolic process"/>
    <property type="evidence" value="ECO:0007669"/>
    <property type="project" value="InterPro"/>
</dbReference>
<dbReference type="InterPro" id="IPR050985">
    <property type="entry name" value="Alpha-glycosidase_related"/>
</dbReference>
<dbReference type="WBParaSite" id="PgR247_g007_t01">
    <property type="protein sequence ID" value="PgR247_g007_t01"/>
    <property type="gene ID" value="PgR247_g007"/>
</dbReference>
<feature type="domain" description="Glycoside hydrolase family 31 TIM barrel" evidence="5">
    <location>
        <begin position="4"/>
        <end position="78"/>
    </location>
</feature>
<keyword evidence="3 4" id="KW-0326">Glycosidase</keyword>
<dbReference type="Gene3D" id="3.20.20.80">
    <property type="entry name" value="Glycosidases"/>
    <property type="match status" value="1"/>
</dbReference>
<dbReference type="SUPFAM" id="SSF51011">
    <property type="entry name" value="Glycosyl hydrolase domain"/>
    <property type="match status" value="1"/>
</dbReference>
<proteinExistence type="inferred from homology"/>
<dbReference type="InterPro" id="IPR000322">
    <property type="entry name" value="Glyco_hydro_31_TIM"/>
</dbReference>
<feature type="domain" description="Glycosyl hydrolase family 31 C-terminal" evidence="6">
    <location>
        <begin position="89"/>
        <end position="169"/>
    </location>
</feature>